<proteinExistence type="predicted"/>
<evidence type="ECO:0000313" key="9">
    <source>
        <dbReference type="Proteomes" id="UP000019804"/>
    </source>
</evidence>
<protein>
    <submittedName>
        <fullName evidence="8">MFS general substrate transporter</fullName>
    </submittedName>
</protein>
<evidence type="ECO:0000256" key="4">
    <source>
        <dbReference type="ARBA" id="ARBA00022989"/>
    </source>
</evidence>
<evidence type="ECO:0000256" key="7">
    <source>
        <dbReference type="SAM" id="Phobius"/>
    </source>
</evidence>
<feature type="transmembrane region" description="Helical" evidence="7">
    <location>
        <begin position="238"/>
        <end position="258"/>
    </location>
</feature>
<feature type="region of interest" description="Disordered" evidence="6">
    <location>
        <begin position="1"/>
        <end position="42"/>
    </location>
</feature>
<dbReference type="OrthoDB" id="6730379at2759"/>
<dbReference type="HOGENOM" id="CLU_001265_0_5_1"/>
<dbReference type="GeneID" id="63700770"/>
<dbReference type="Gene3D" id="1.20.1250.20">
    <property type="entry name" value="MFS general substrate transporter like domains"/>
    <property type="match status" value="1"/>
</dbReference>
<dbReference type="PANTHER" id="PTHR43791">
    <property type="entry name" value="PERMEASE-RELATED"/>
    <property type="match status" value="1"/>
</dbReference>
<dbReference type="SUPFAM" id="SSF103473">
    <property type="entry name" value="MFS general substrate transporter"/>
    <property type="match status" value="1"/>
</dbReference>
<dbReference type="GO" id="GO:0022857">
    <property type="term" value="F:transmembrane transporter activity"/>
    <property type="evidence" value="ECO:0007669"/>
    <property type="project" value="InterPro"/>
</dbReference>
<dbReference type="Proteomes" id="UP000019804">
    <property type="component" value="Unassembled WGS sequence"/>
</dbReference>
<keyword evidence="5 7" id="KW-0472">Membrane</keyword>
<dbReference type="InterPro" id="IPR036259">
    <property type="entry name" value="MFS_trans_sf"/>
</dbReference>
<evidence type="ECO:0000256" key="2">
    <source>
        <dbReference type="ARBA" id="ARBA00022448"/>
    </source>
</evidence>
<feature type="transmembrane region" description="Helical" evidence="7">
    <location>
        <begin position="110"/>
        <end position="128"/>
    </location>
</feature>
<dbReference type="PANTHER" id="PTHR43791:SF103">
    <property type="entry name" value="MAJOR FACILITATOR SUPERFAMILY (MFS) PROFILE DOMAIN-CONTAINING PROTEIN-RELATED"/>
    <property type="match status" value="1"/>
</dbReference>
<organism evidence="8 9">
    <name type="scientific">Aspergillus ruber (strain CBS 135680)</name>
    <dbReference type="NCBI Taxonomy" id="1388766"/>
    <lineage>
        <taxon>Eukaryota</taxon>
        <taxon>Fungi</taxon>
        <taxon>Dikarya</taxon>
        <taxon>Ascomycota</taxon>
        <taxon>Pezizomycotina</taxon>
        <taxon>Eurotiomycetes</taxon>
        <taxon>Eurotiomycetidae</taxon>
        <taxon>Eurotiales</taxon>
        <taxon>Aspergillaceae</taxon>
        <taxon>Aspergillus</taxon>
        <taxon>Aspergillus subgen. Aspergillus</taxon>
    </lineage>
</organism>
<keyword evidence="3 7" id="KW-0812">Transmembrane</keyword>
<evidence type="ECO:0000256" key="1">
    <source>
        <dbReference type="ARBA" id="ARBA00004141"/>
    </source>
</evidence>
<feature type="region of interest" description="Disordered" evidence="6">
    <location>
        <begin position="498"/>
        <end position="523"/>
    </location>
</feature>
<dbReference type="InterPro" id="IPR011701">
    <property type="entry name" value="MFS"/>
</dbReference>
<feature type="transmembrane region" description="Helical" evidence="7">
    <location>
        <begin position="371"/>
        <end position="390"/>
    </location>
</feature>
<evidence type="ECO:0000256" key="5">
    <source>
        <dbReference type="ARBA" id="ARBA00023136"/>
    </source>
</evidence>
<name>A0A017SQ58_ASPRC</name>
<dbReference type="EMBL" id="KK088412">
    <property type="protein sequence ID" value="EYE99062.1"/>
    <property type="molecule type" value="Genomic_DNA"/>
</dbReference>
<dbReference type="GO" id="GO:0016020">
    <property type="term" value="C:membrane"/>
    <property type="evidence" value="ECO:0007669"/>
    <property type="project" value="UniProtKB-SubCell"/>
</dbReference>
<accession>A0A017SQ58</accession>
<dbReference type="STRING" id="1388766.A0A017SQ58"/>
<feature type="transmembrane region" description="Helical" evidence="7">
    <location>
        <begin position="140"/>
        <end position="158"/>
    </location>
</feature>
<evidence type="ECO:0000256" key="6">
    <source>
        <dbReference type="SAM" id="MobiDB-lite"/>
    </source>
</evidence>
<sequence length="535" mass="59978">MSKSAEDTTSPAIAETDTSKDTTAERTPTITTTPVNQKDADDTTTFYNTHKPLTNPLSPAQESDLIRKNLLYLLGQTWWISFLIHLDRATLSSASTMGIFKDVKMTKNEYNQLFIVFYVGYLVALWPGAWVSQRVGHKRFITGSLFCWAVLVGVHPAVRTGREMMAVRFLLGLTESQIVPSTAILHQAFFPPKKSPWVQLLWWTAGSLANVMLTMVAYKLIKDDNAGTLIGGIASWKWLHITCAIVTFAIFLPLVFFLPNTPVEAKWLSTEEKVHTIEMIRRTRAGIVNSTWKWKHVKECFLDVKSWLFIFHMFFNELPNNTSAQTPLILVGFGFTPAQSALFNIAKPLWGMVLILISATLLYATNLGTGYTCALSYVPCLIGGIIELSSPWSNKVALVVGTQISSFKPSYLLGLNWAGTTTTGHTKKVTLMSSCIVAAAVANMISPEFWQSKYSPRYVLPWSFMTAFWFISPMMCLIIRLYLNHQNKLREKTLGLGEQEQDGGQEQGSESEEDARGGFLGDMTDRENLRFVYPL</sequence>
<evidence type="ECO:0000313" key="8">
    <source>
        <dbReference type="EMBL" id="EYE99062.1"/>
    </source>
</evidence>
<gene>
    <name evidence="8" type="ORF">EURHEDRAFT_492104</name>
</gene>
<feature type="transmembrane region" description="Helical" evidence="7">
    <location>
        <begin position="429"/>
        <end position="450"/>
    </location>
</feature>
<feature type="transmembrane region" description="Helical" evidence="7">
    <location>
        <begin position="462"/>
        <end position="483"/>
    </location>
</feature>
<dbReference type="Pfam" id="PF07690">
    <property type="entry name" value="MFS_1"/>
    <property type="match status" value="1"/>
</dbReference>
<reference evidence="9" key="1">
    <citation type="journal article" date="2014" name="Nat. Commun.">
        <title>Genomic adaptations of the halophilic Dead Sea filamentous fungus Eurotium rubrum.</title>
        <authorList>
            <person name="Kis-Papo T."/>
            <person name="Weig A.R."/>
            <person name="Riley R."/>
            <person name="Persoh D."/>
            <person name="Salamov A."/>
            <person name="Sun H."/>
            <person name="Lipzen A."/>
            <person name="Wasser S.P."/>
            <person name="Rambold G."/>
            <person name="Grigoriev I.V."/>
            <person name="Nevo E."/>
        </authorList>
    </citation>
    <scope>NUCLEOTIDE SEQUENCE [LARGE SCALE GENOMIC DNA]</scope>
    <source>
        <strain evidence="9">CBS 135680</strain>
    </source>
</reference>
<dbReference type="RefSeq" id="XP_040642750.1">
    <property type="nucleotide sequence ID" value="XM_040785646.1"/>
</dbReference>
<feature type="compositionally biased region" description="Acidic residues" evidence="6">
    <location>
        <begin position="499"/>
        <end position="513"/>
    </location>
</feature>
<evidence type="ECO:0000256" key="3">
    <source>
        <dbReference type="ARBA" id="ARBA00022692"/>
    </source>
</evidence>
<feature type="transmembrane region" description="Helical" evidence="7">
    <location>
        <begin position="345"/>
        <end position="364"/>
    </location>
</feature>
<keyword evidence="4 7" id="KW-1133">Transmembrane helix</keyword>
<feature type="transmembrane region" description="Helical" evidence="7">
    <location>
        <begin position="200"/>
        <end position="218"/>
    </location>
</feature>
<comment type="subcellular location">
    <subcellularLocation>
        <location evidence="1">Membrane</location>
        <topology evidence="1">Multi-pass membrane protein</topology>
    </subcellularLocation>
</comment>
<keyword evidence="2" id="KW-0813">Transport</keyword>
<keyword evidence="9" id="KW-1185">Reference proteome</keyword>
<dbReference type="AlphaFoldDB" id="A0A017SQ58"/>